<name>A0A371FJ83_MUCPR</name>
<sequence>MAKSRAICNSMIRIVTECMSRTNKLSTTDSAISSTTIPIATTIENATSRQFSISGGPDEATCSQQFGVSAICKLQQHAVPTKYESHHPRAQNADRTLPRSTEADSKPNANSQVQQQEKTIPLPFPAQTVSARKLESDKELLKMFCKVEINIPLLNAIKEIPKYAKFFKELCVHKRKKMNGSVEVGGIVLALTKNE</sequence>
<feature type="region of interest" description="Disordered" evidence="1">
    <location>
        <begin position="82"/>
        <end position="122"/>
    </location>
</feature>
<protein>
    <submittedName>
        <fullName evidence="2">Uncharacterized protein</fullName>
    </submittedName>
</protein>
<proteinExistence type="predicted"/>
<evidence type="ECO:0000256" key="1">
    <source>
        <dbReference type="SAM" id="MobiDB-lite"/>
    </source>
</evidence>
<gene>
    <name evidence="2" type="ORF">CR513_41359</name>
</gene>
<feature type="compositionally biased region" description="Polar residues" evidence="1">
    <location>
        <begin position="107"/>
        <end position="118"/>
    </location>
</feature>
<dbReference type="Proteomes" id="UP000257109">
    <property type="component" value="Unassembled WGS sequence"/>
</dbReference>
<reference evidence="2" key="1">
    <citation type="submission" date="2018-05" db="EMBL/GenBank/DDBJ databases">
        <title>Draft genome of Mucuna pruriens seed.</title>
        <authorList>
            <person name="Nnadi N.E."/>
            <person name="Vos R."/>
            <person name="Hasami M.H."/>
            <person name="Devisetty U.K."/>
            <person name="Aguiy J.C."/>
        </authorList>
    </citation>
    <scope>NUCLEOTIDE SEQUENCE [LARGE SCALE GENOMIC DNA]</scope>
    <source>
        <strain evidence="2">JCA_2017</strain>
    </source>
</reference>
<dbReference type="AlphaFoldDB" id="A0A371FJ83"/>
<dbReference type="EMBL" id="QJKJ01008888">
    <property type="protein sequence ID" value="RDX78369.1"/>
    <property type="molecule type" value="Genomic_DNA"/>
</dbReference>
<evidence type="ECO:0000313" key="3">
    <source>
        <dbReference type="Proteomes" id="UP000257109"/>
    </source>
</evidence>
<dbReference type="OrthoDB" id="778454at2759"/>
<keyword evidence="3" id="KW-1185">Reference proteome</keyword>
<organism evidence="2 3">
    <name type="scientific">Mucuna pruriens</name>
    <name type="common">Velvet bean</name>
    <name type="synonym">Dolichos pruriens</name>
    <dbReference type="NCBI Taxonomy" id="157652"/>
    <lineage>
        <taxon>Eukaryota</taxon>
        <taxon>Viridiplantae</taxon>
        <taxon>Streptophyta</taxon>
        <taxon>Embryophyta</taxon>
        <taxon>Tracheophyta</taxon>
        <taxon>Spermatophyta</taxon>
        <taxon>Magnoliopsida</taxon>
        <taxon>eudicotyledons</taxon>
        <taxon>Gunneridae</taxon>
        <taxon>Pentapetalae</taxon>
        <taxon>rosids</taxon>
        <taxon>fabids</taxon>
        <taxon>Fabales</taxon>
        <taxon>Fabaceae</taxon>
        <taxon>Papilionoideae</taxon>
        <taxon>50 kb inversion clade</taxon>
        <taxon>NPAAA clade</taxon>
        <taxon>indigoferoid/millettioid clade</taxon>
        <taxon>Phaseoleae</taxon>
        <taxon>Mucuna</taxon>
    </lineage>
</organism>
<feature type="non-terminal residue" evidence="2">
    <location>
        <position position="1"/>
    </location>
</feature>
<accession>A0A371FJ83</accession>
<comment type="caution">
    <text evidence="2">The sequence shown here is derived from an EMBL/GenBank/DDBJ whole genome shotgun (WGS) entry which is preliminary data.</text>
</comment>
<evidence type="ECO:0000313" key="2">
    <source>
        <dbReference type="EMBL" id="RDX78369.1"/>
    </source>
</evidence>